<accession>B5W9P9</accession>
<keyword evidence="3" id="KW-1185">Reference proteome</keyword>
<organism evidence="2 3">
    <name type="scientific">Limnospira maxima CS-328</name>
    <dbReference type="NCBI Taxonomy" id="513049"/>
    <lineage>
        <taxon>Bacteria</taxon>
        <taxon>Bacillati</taxon>
        <taxon>Cyanobacteriota</taxon>
        <taxon>Cyanophyceae</taxon>
        <taxon>Oscillatoriophycideae</taxon>
        <taxon>Oscillatoriales</taxon>
        <taxon>Sirenicapillariaceae</taxon>
        <taxon>Limnospira</taxon>
    </lineage>
</organism>
<proteinExistence type="predicted"/>
<dbReference type="Pfam" id="PF14261">
    <property type="entry name" value="DUF4351"/>
    <property type="match status" value="1"/>
</dbReference>
<evidence type="ECO:0000313" key="3">
    <source>
        <dbReference type="Proteomes" id="UP000004061"/>
    </source>
</evidence>
<dbReference type="RefSeq" id="WP_006670847.1">
    <property type="nucleotide sequence ID" value="NZ_ABYK01000091.1"/>
</dbReference>
<dbReference type="EMBL" id="ABYK01000091">
    <property type="protein sequence ID" value="EDZ91739.1"/>
    <property type="molecule type" value="Genomic_DNA"/>
</dbReference>
<sequence>MKTDKLFYRIFLWQPELIAELVPGIPMDCQFDYSAPVVKEQEQRIDGLFTPVGDDPDLPLVFVEAQMQADRGFYGRFFQEVFMYLRQYEVSRPWRGLLIFSSRGQGLGVETPYRLLLDNLVERLYLEDLIPRSDLSPNLALLRLLVLPESETPESARNLLNVEASEEVFQRRLDLVESIMASKFPELSLEEIREMLDITQVRLEDTRFYRDVLQKGRQEGRQEGREEAQTEMLLRLLTRRCGELSDMQRQQVISLNSGQRDELAEALLDFGGMEDLVRWLQTDEN</sequence>
<protein>
    <recommendedName>
        <fullName evidence="1">DUF4351 domain-containing protein</fullName>
    </recommendedName>
</protein>
<dbReference type="InterPro" id="IPR022573">
    <property type="entry name" value="DUF2887"/>
</dbReference>
<dbReference type="InterPro" id="IPR025587">
    <property type="entry name" value="DUF4351"/>
</dbReference>
<dbReference type="Pfam" id="PF11103">
    <property type="entry name" value="DUF2887"/>
    <property type="match status" value="1"/>
</dbReference>
<evidence type="ECO:0000259" key="1">
    <source>
        <dbReference type="Pfam" id="PF14261"/>
    </source>
</evidence>
<reference evidence="2 3" key="1">
    <citation type="journal article" date="2011" name="Appl. Environ. Microbiol.">
        <title>Contribution of a Sodium Ion Gradient to Energy Conservation during Fermentation in the Cyanobacterium Arthrospira (Spirulina) maxima CS-328.</title>
        <authorList>
            <person name="Carrieri D."/>
            <person name="Ananyev G."/>
            <person name="Lenz O."/>
            <person name="Bryant D.A."/>
            <person name="Dismukes G.C."/>
        </authorList>
    </citation>
    <scope>NUCLEOTIDE SEQUENCE [LARGE SCALE GENOMIC DNA]</scope>
    <source>
        <strain evidence="2 3">CS-328</strain>
    </source>
</reference>
<evidence type="ECO:0000313" key="2">
    <source>
        <dbReference type="EMBL" id="EDZ91739.1"/>
    </source>
</evidence>
<gene>
    <name evidence="2" type="ORF">AmaxDRAFT_5499</name>
</gene>
<dbReference type="AlphaFoldDB" id="B5W9P9"/>
<dbReference type="PANTHER" id="PTHR35586">
    <property type="entry name" value="SLL1691 PROTEIN"/>
    <property type="match status" value="1"/>
</dbReference>
<dbReference type="PANTHER" id="PTHR35586:SF2">
    <property type="entry name" value="SLL1542 PROTEIN"/>
    <property type="match status" value="1"/>
</dbReference>
<feature type="domain" description="DUF4351" evidence="1">
    <location>
        <begin position="222"/>
        <end position="280"/>
    </location>
</feature>
<name>B5W9P9_LIMMA</name>
<dbReference type="Proteomes" id="UP000004061">
    <property type="component" value="Unassembled WGS sequence"/>
</dbReference>
<comment type="caution">
    <text evidence="2">The sequence shown here is derived from an EMBL/GenBank/DDBJ whole genome shotgun (WGS) entry which is preliminary data.</text>
</comment>